<keyword evidence="5 10" id="KW-0418">Kinase</keyword>
<evidence type="ECO:0000259" key="9">
    <source>
        <dbReference type="PROSITE" id="PS50011"/>
    </source>
</evidence>
<reference evidence="11" key="1">
    <citation type="journal article" date="2019" name="Int. J. Syst. Evol. Microbiol.">
        <title>The Global Catalogue of Microorganisms (GCM) 10K type strain sequencing project: providing services to taxonomists for standard genome sequencing and annotation.</title>
        <authorList>
            <consortium name="The Broad Institute Genomics Platform"/>
            <consortium name="The Broad Institute Genome Sequencing Center for Infectious Disease"/>
            <person name="Wu L."/>
            <person name="Ma J."/>
        </authorList>
    </citation>
    <scope>NUCLEOTIDE SEQUENCE [LARGE SCALE GENOMIC DNA]</scope>
    <source>
        <strain evidence="11">CCUG 60214</strain>
    </source>
</reference>
<evidence type="ECO:0000313" key="10">
    <source>
        <dbReference type="EMBL" id="MFD1149949.1"/>
    </source>
</evidence>
<evidence type="ECO:0000256" key="2">
    <source>
        <dbReference type="ARBA" id="ARBA00022527"/>
    </source>
</evidence>
<dbReference type="EC" id="2.7.11.1" evidence="1"/>
<dbReference type="PROSITE" id="PS00107">
    <property type="entry name" value="PROTEIN_KINASE_ATP"/>
    <property type="match status" value="1"/>
</dbReference>
<evidence type="ECO:0000256" key="4">
    <source>
        <dbReference type="ARBA" id="ARBA00022741"/>
    </source>
</evidence>
<feature type="region of interest" description="Disordered" evidence="8">
    <location>
        <begin position="277"/>
        <end position="355"/>
    </location>
</feature>
<dbReference type="RefSeq" id="WP_380725603.1">
    <property type="nucleotide sequence ID" value="NZ_JBHTLK010000131.1"/>
</dbReference>
<keyword evidence="6 7" id="KW-0067">ATP-binding</keyword>
<dbReference type="PROSITE" id="PS50011">
    <property type="entry name" value="PROTEIN_KINASE_DOM"/>
    <property type="match status" value="1"/>
</dbReference>
<dbReference type="PANTHER" id="PTHR43289">
    <property type="entry name" value="MITOGEN-ACTIVATED PROTEIN KINASE KINASE KINASE 20-RELATED"/>
    <property type="match status" value="1"/>
</dbReference>
<dbReference type="Proteomes" id="UP001597168">
    <property type="component" value="Unassembled WGS sequence"/>
</dbReference>
<dbReference type="PANTHER" id="PTHR43289:SF6">
    <property type="entry name" value="SERINE_THREONINE-PROTEIN KINASE NEKL-3"/>
    <property type="match status" value="1"/>
</dbReference>
<dbReference type="InterPro" id="IPR017441">
    <property type="entry name" value="Protein_kinase_ATP_BS"/>
</dbReference>
<comment type="caution">
    <text evidence="10">The sequence shown here is derived from an EMBL/GenBank/DDBJ whole genome shotgun (WGS) entry which is preliminary data.</text>
</comment>
<protein>
    <recommendedName>
        <fullName evidence="1">non-specific serine/threonine protein kinase</fullName>
        <ecNumber evidence="1">2.7.11.1</ecNumber>
    </recommendedName>
</protein>
<evidence type="ECO:0000256" key="1">
    <source>
        <dbReference type="ARBA" id="ARBA00012513"/>
    </source>
</evidence>
<evidence type="ECO:0000256" key="7">
    <source>
        <dbReference type="PROSITE-ProRule" id="PRU10141"/>
    </source>
</evidence>
<keyword evidence="2" id="KW-0723">Serine/threonine-protein kinase</keyword>
<keyword evidence="11" id="KW-1185">Reference proteome</keyword>
<dbReference type="GO" id="GO:0004674">
    <property type="term" value="F:protein serine/threonine kinase activity"/>
    <property type="evidence" value="ECO:0007669"/>
    <property type="project" value="UniProtKB-EC"/>
</dbReference>
<dbReference type="Pfam" id="PF00069">
    <property type="entry name" value="Pkinase"/>
    <property type="match status" value="1"/>
</dbReference>
<dbReference type="InterPro" id="IPR008271">
    <property type="entry name" value="Ser/Thr_kinase_AS"/>
</dbReference>
<dbReference type="InterPro" id="IPR000719">
    <property type="entry name" value="Prot_kinase_dom"/>
</dbReference>
<accession>A0ABW3QYR7</accession>
<dbReference type="CDD" id="cd14014">
    <property type="entry name" value="STKc_PknB_like"/>
    <property type="match status" value="1"/>
</dbReference>
<dbReference type="Gene3D" id="3.30.200.20">
    <property type="entry name" value="Phosphorylase Kinase, domain 1"/>
    <property type="match status" value="1"/>
</dbReference>
<dbReference type="PROSITE" id="PS00108">
    <property type="entry name" value="PROTEIN_KINASE_ST"/>
    <property type="match status" value="1"/>
</dbReference>
<evidence type="ECO:0000313" key="11">
    <source>
        <dbReference type="Proteomes" id="UP001597168"/>
    </source>
</evidence>
<feature type="compositionally biased region" description="Gly residues" evidence="8">
    <location>
        <begin position="302"/>
        <end position="314"/>
    </location>
</feature>
<feature type="compositionally biased region" description="Basic and acidic residues" evidence="8">
    <location>
        <begin position="284"/>
        <end position="301"/>
    </location>
</feature>
<evidence type="ECO:0000256" key="8">
    <source>
        <dbReference type="SAM" id="MobiDB-lite"/>
    </source>
</evidence>
<proteinExistence type="predicted"/>
<keyword evidence="3 10" id="KW-0808">Transferase</keyword>
<dbReference type="InterPro" id="IPR011009">
    <property type="entry name" value="Kinase-like_dom_sf"/>
</dbReference>
<feature type="domain" description="Protein kinase" evidence="9">
    <location>
        <begin position="14"/>
        <end position="266"/>
    </location>
</feature>
<feature type="binding site" evidence="7">
    <location>
        <position position="43"/>
    </location>
    <ligand>
        <name>ATP</name>
        <dbReference type="ChEBI" id="CHEBI:30616"/>
    </ligand>
</feature>
<evidence type="ECO:0000256" key="5">
    <source>
        <dbReference type="ARBA" id="ARBA00022777"/>
    </source>
</evidence>
<gene>
    <name evidence="10" type="ORF">ACFQ3T_22685</name>
</gene>
<evidence type="ECO:0000256" key="6">
    <source>
        <dbReference type="ARBA" id="ARBA00022840"/>
    </source>
</evidence>
<keyword evidence="4 7" id="KW-0547">Nucleotide-binding</keyword>
<evidence type="ECO:0000256" key="3">
    <source>
        <dbReference type="ARBA" id="ARBA00022679"/>
    </source>
</evidence>
<sequence>MSLSTENRVLAGRYRLAGKLGAGGMAEVHRAWDVLLRRYVAVKLVDARDDVGGTRFDREVRTLAGLSHPGLVSVYDVGDCGGMSFVVLQLVEGMTLAERLDDGPLSHVTVRALGHRLADTLAHVHENGVVHRDVKPANILLDRTGVTYLADFGLARSLDATRLTDTRMVLGTAGYLAPEQVRGEEVGPAADVYALGLVLLECLTGRREYGGSDRVEAAVARLHRPPEVPADLPDDLVRLLSLMTSLSVRRRPTAAWCAEQLGAAVVRPVGAGLLGDGLLCGGRRTPDRQTGERQGGDRRGGGPEIGGRSAGGGRMGDRQAGDRPAAAEPESEGRARGRRLGGPWAGRVGAEWVGG</sequence>
<dbReference type="SUPFAM" id="SSF56112">
    <property type="entry name" value="Protein kinase-like (PK-like)"/>
    <property type="match status" value="1"/>
</dbReference>
<dbReference type="SMART" id="SM00220">
    <property type="entry name" value="S_TKc"/>
    <property type="match status" value="1"/>
</dbReference>
<organism evidence="10 11">
    <name type="scientific">Saccharothrix hoggarensis</name>
    <dbReference type="NCBI Taxonomy" id="913853"/>
    <lineage>
        <taxon>Bacteria</taxon>
        <taxon>Bacillati</taxon>
        <taxon>Actinomycetota</taxon>
        <taxon>Actinomycetes</taxon>
        <taxon>Pseudonocardiales</taxon>
        <taxon>Pseudonocardiaceae</taxon>
        <taxon>Saccharothrix</taxon>
    </lineage>
</organism>
<dbReference type="EMBL" id="JBHTLK010000131">
    <property type="protein sequence ID" value="MFD1149949.1"/>
    <property type="molecule type" value="Genomic_DNA"/>
</dbReference>
<dbReference type="Gene3D" id="1.10.510.10">
    <property type="entry name" value="Transferase(Phosphotransferase) domain 1"/>
    <property type="match status" value="1"/>
</dbReference>
<name>A0ABW3QYR7_9PSEU</name>